<evidence type="ECO:0000313" key="2">
    <source>
        <dbReference type="Proteomes" id="UP001223072"/>
    </source>
</evidence>
<evidence type="ECO:0008006" key="3">
    <source>
        <dbReference type="Google" id="ProtNLM"/>
    </source>
</evidence>
<evidence type="ECO:0000313" key="1">
    <source>
        <dbReference type="EMBL" id="MDQ0934673.1"/>
    </source>
</evidence>
<dbReference type="RefSeq" id="WP_307628228.1">
    <property type="nucleotide sequence ID" value="NZ_JAUSZS010000004.1"/>
</dbReference>
<organism evidence="1 2">
    <name type="scientific">Streptomyces turgidiscabies</name>
    <dbReference type="NCBI Taxonomy" id="85558"/>
    <lineage>
        <taxon>Bacteria</taxon>
        <taxon>Bacillati</taxon>
        <taxon>Actinomycetota</taxon>
        <taxon>Actinomycetes</taxon>
        <taxon>Kitasatosporales</taxon>
        <taxon>Streptomycetaceae</taxon>
        <taxon>Streptomyces</taxon>
    </lineage>
</organism>
<gene>
    <name evidence="1" type="ORF">QFZ49_004613</name>
</gene>
<proteinExistence type="predicted"/>
<accession>A0ABU0RRQ7</accession>
<name>A0ABU0RRQ7_9ACTN</name>
<reference evidence="1 2" key="1">
    <citation type="submission" date="2023-07" db="EMBL/GenBank/DDBJ databases">
        <title>Comparative genomics of wheat-associated soil bacteria to identify genetic determinants of phenazine resistance.</title>
        <authorList>
            <person name="Mouncey N."/>
        </authorList>
    </citation>
    <scope>NUCLEOTIDE SEQUENCE [LARGE SCALE GENOMIC DNA]</scope>
    <source>
        <strain evidence="1 2">W2I16</strain>
    </source>
</reference>
<dbReference type="Proteomes" id="UP001223072">
    <property type="component" value="Unassembled WGS sequence"/>
</dbReference>
<protein>
    <recommendedName>
        <fullName evidence="3">Transposase</fullName>
    </recommendedName>
</protein>
<keyword evidence="2" id="KW-1185">Reference proteome</keyword>
<sequence>MPAYTSSAKVAVFRHLGCPGARQAIQIVRRRRRLSTGKLTIERVCLITSHDVSDATPAELTAWIRGHRGICRDHRRPLSVLGLT</sequence>
<dbReference type="EMBL" id="JAUSZS010000004">
    <property type="protein sequence ID" value="MDQ0934673.1"/>
    <property type="molecule type" value="Genomic_DNA"/>
</dbReference>
<comment type="caution">
    <text evidence="1">The sequence shown here is derived from an EMBL/GenBank/DDBJ whole genome shotgun (WGS) entry which is preliminary data.</text>
</comment>